<proteinExistence type="predicted"/>
<sequence>MSRPLRWGLIGASTIAREWMIDAIRSTGGTVASVMSSDRDRATTYGKANGIPHATTSLDALLEEVDAVYISTTNELHHDQVLRSARAGRHILCEKPLALTVGEAREMVDACRAAGVVLGTNHHLRNAGTHRAMREAIAAGRIGRPLFARVFHAVYLPAHLQGWRLTSPNAGAGVVLDITVHDADTLRFVLADDPVEVTALTQSAGMSQGNVEDGAMGAIRFKSGLLAQFHDAFTTAYAKTGFEVHGTDGSLIGTNCMTQKPVGDVLLRTAAGEELLSIDRTNLYERGVARFTAAVNGEGEPAATGEDGIWSLAVAAAALESAKTSRVTEIDPFQSISSKVS</sequence>
<feature type="domain" description="GFO/IDH/MocA-like oxidoreductase" evidence="3">
    <location>
        <begin position="130"/>
        <end position="251"/>
    </location>
</feature>
<name>A0A0H1R4F1_9HYPH</name>
<evidence type="ECO:0000259" key="2">
    <source>
        <dbReference type="Pfam" id="PF01408"/>
    </source>
</evidence>
<dbReference type="STRING" id="1225564.AA309_28105"/>
<dbReference type="OrthoDB" id="9774191at2"/>
<dbReference type="PANTHER" id="PTHR43818">
    <property type="entry name" value="BCDNA.GH03377"/>
    <property type="match status" value="1"/>
</dbReference>
<dbReference type="PATRIC" id="fig|1225564.3.peg.145"/>
<dbReference type="InterPro" id="IPR000683">
    <property type="entry name" value="Gfo/Idh/MocA-like_OxRdtase_N"/>
</dbReference>
<keyword evidence="5" id="KW-1185">Reference proteome</keyword>
<dbReference type="Gene3D" id="3.40.50.720">
    <property type="entry name" value="NAD(P)-binding Rossmann-like Domain"/>
    <property type="match status" value="1"/>
</dbReference>
<dbReference type="PANTHER" id="PTHR43818:SF11">
    <property type="entry name" value="BCDNA.GH03377"/>
    <property type="match status" value="1"/>
</dbReference>
<dbReference type="EMBL" id="LCYG01000103">
    <property type="protein sequence ID" value="KLK90008.1"/>
    <property type="molecule type" value="Genomic_DNA"/>
</dbReference>
<dbReference type="InterPro" id="IPR036291">
    <property type="entry name" value="NAD(P)-bd_dom_sf"/>
</dbReference>
<accession>A0A0H1R4F1</accession>
<dbReference type="Gene3D" id="3.30.360.10">
    <property type="entry name" value="Dihydrodipicolinate Reductase, domain 2"/>
    <property type="match status" value="1"/>
</dbReference>
<dbReference type="AlphaFoldDB" id="A0A0H1R4F1"/>
<dbReference type="SUPFAM" id="SSF55347">
    <property type="entry name" value="Glyceraldehyde-3-phosphate dehydrogenase-like, C-terminal domain"/>
    <property type="match status" value="1"/>
</dbReference>
<evidence type="ECO:0000313" key="5">
    <source>
        <dbReference type="Proteomes" id="UP000035489"/>
    </source>
</evidence>
<organism evidence="4 5">
    <name type="scientific">Microvirga vignae</name>
    <dbReference type="NCBI Taxonomy" id="1225564"/>
    <lineage>
        <taxon>Bacteria</taxon>
        <taxon>Pseudomonadati</taxon>
        <taxon>Pseudomonadota</taxon>
        <taxon>Alphaproteobacteria</taxon>
        <taxon>Hyphomicrobiales</taxon>
        <taxon>Methylobacteriaceae</taxon>
        <taxon>Microvirga</taxon>
    </lineage>
</organism>
<evidence type="ECO:0000256" key="1">
    <source>
        <dbReference type="ARBA" id="ARBA00023002"/>
    </source>
</evidence>
<evidence type="ECO:0000313" key="4">
    <source>
        <dbReference type="EMBL" id="KLK90008.1"/>
    </source>
</evidence>
<dbReference type="GO" id="GO:0000166">
    <property type="term" value="F:nucleotide binding"/>
    <property type="evidence" value="ECO:0007669"/>
    <property type="project" value="InterPro"/>
</dbReference>
<feature type="domain" description="Gfo/Idh/MocA-like oxidoreductase N-terminal" evidence="2">
    <location>
        <begin position="5"/>
        <end position="122"/>
    </location>
</feature>
<evidence type="ECO:0000259" key="3">
    <source>
        <dbReference type="Pfam" id="PF22725"/>
    </source>
</evidence>
<keyword evidence="1" id="KW-0560">Oxidoreductase</keyword>
<dbReference type="Pfam" id="PF22725">
    <property type="entry name" value="GFO_IDH_MocA_C3"/>
    <property type="match status" value="1"/>
</dbReference>
<gene>
    <name evidence="4" type="ORF">AA309_28105</name>
</gene>
<dbReference type="RefSeq" id="WP_047192330.1">
    <property type="nucleotide sequence ID" value="NZ_LCYG01000103.1"/>
</dbReference>
<dbReference type="InterPro" id="IPR055170">
    <property type="entry name" value="GFO_IDH_MocA-like_dom"/>
</dbReference>
<dbReference type="Proteomes" id="UP000035489">
    <property type="component" value="Unassembled WGS sequence"/>
</dbReference>
<dbReference type="SUPFAM" id="SSF51735">
    <property type="entry name" value="NAD(P)-binding Rossmann-fold domains"/>
    <property type="match status" value="1"/>
</dbReference>
<comment type="caution">
    <text evidence="4">The sequence shown here is derived from an EMBL/GenBank/DDBJ whole genome shotgun (WGS) entry which is preliminary data.</text>
</comment>
<dbReference type="Pfam" id="PF01408">
    <property type="entry name" value="GFO_IDH_MocA"/>
    <property type="match status" value="1"/>
</dbReference>
<dbReference type="InterPro" id="IPR050463">
    <property type="entry name" value="Gfo/Idh/MocA_oxidrdct_glycsds"/>
</dbReference>
<reference evidence="4 5" key="1">
    <citation type="submission" date="2015-05" db="EMBL/GenBank/DDBJ databases">
        <title>Draft genome sequence of Microvirga vignae strain BR3299, a novel nitrogen fixing bacteria isolated from Brazil semi-aired region.</title>
        <authorList>
            <person name="Zilli J.E."/>
            <person name="Passos S.R."/>
            <person name="Leite J."/>
            <person name="Baldani J.I."/>
            <person name="Xavier G.R."/>
            <person name="Rumjaneck N.G."/>
            <person name="Simoes-Araujo J.L."/>
        </authorList>
    </citation>
    <scope>NUCLEOTIDE SEQUENCE [LARGE SCALE GENOMIC DNA]</scope>
    <source>
        <strain evidence="4 5">BR3299</strain>
    </source>
</reference>
<protein>
    <submittedName>
        <fullName evidence="4">Fructose reductase</fullName>
    </submittedName>
</protein>
<dbReference type="GO" id="GO:0016491">
    <property type="term" value="F:oxidoreductase activity"/>
    <property type="evidence" value="ECO:0007669"/>
    <property type="project" value="UniProtKB-KW"/>
</dbReference>